<proteinExistence type="predicted"/>
<evidence type="ECO:0000313" key="1">
    <source>
        <dbReference type="EMBL" id="PIS06973.1"/>
    </source>
</evidence>
<dbReference type="EMBL" id="PEZX01000025">
    <property type="protein sequence ID" value="PIS06973.1"/>
    <property type="molecule type" value="Genomic_DNA"/>
</dbReference>
<dbReference type="AlphaFoldDB" id="A0A2M6R8W1"/>
<evidence type="ECO:0000313" key="2">
    <source>
        <dbReference type="Proteomes" id="UP000231162"/>
    </source>
</evidence>
<protein>
    <submittedName>
        <fullName evidence="1">Uncharacterized protein</fullName>
    </submittedName>
</protein>
<dbReference type="Proteomes" id="UP000231162">
    <property type="component" value="Unassembled WGS sequence"/>
</dbReference>
<reference evidence="2" key="1">
    <citation type="submission" date="2017-09" db="EMBL/GenBank/DDBJ databases">
        <title>Depth-based differentiation of microbial function through sediment-hosted aquifers and enrichment of novel symbionts in the deep terrestrial subsurface.</title>
        <authorList>
            <person name="Probst A.J."/>
            <person name="Ladd B."/>
            <person name="Jarett J.K."/>
            <person name="Geller-Mcgrath D.E."/>
            <person name="Sieber C.M.K."/>
            <person name="Emerson J.B."/>
            <person name="Anantharaman K."/>
            <person name="Thomas B.C."/>
            <person name="Malmstrom R."/>
            <person name="Stieglmeier M."/>
            <person name="Klingl A."/>
            <person name="Woyke T."/>
            <person name="Ryan C.M."/>
            <person name="Banfield J.F."/>
        </authorList>
    </citation>
    <scope>NUCLEOTIDE SEQUENCE [LARGE SCALE GENOMIC DNA]</scope>
</reference>
<accession>A0A2M6R8W1</accession>
<organism evidence="1 2">
    <name type="scientific">Candidatus Berkelbacteria bacterium CG10_big_fil_rev_8_21_14_0_10_43_14</name>
    <dbReference type="NCBI Taxonomy" id="1974515"/>
    <lineage>
        <taxon>Bacteria</taxon>
        <taxon>Candidatus Berkelbacteria</taxon>
    </lineage>
</organism>
<name>A0A2M6R8W1_9BACT</name>
<gene>
    <name evidence="1" type="ORF">COT79_01745</name>
</gene>
<comment type="caution">
    <text evidence="1">The sequence shown here is derived from an EMBL/GenBank/DDBJ whole genome shotgun (WGS) entry which is preliminary data.</text>
</comment>
<sequence>MYPLQIRYSCAVNDPLLKTGLDRYPQFKETLAKRLARHSTSPDVPDGGISQNGVIARDQIDTAFHPYLDQLDAWTLWVEHHRSGLAPCQDIFVDEGKLHVWIQPELVYRPPASRTPESEIEEPRDGYPIFTFDPATVDCILDPEYCVFHTENSVYTKIEILKVSDDLATHFGILDDVHRLQKRKRAKDLLQWLRSCRESNERDLQETTLQAELLEQL</sequence>